<dbReference type="RefSeq" id="WP_025073700.1">
    <property type="nucleotide sequence ID" value="NZ_FQVD01000002.1"/>
</dbReference>
<evidence type="ECO:0000313" key="4">
    <source>
        <dbReference type="Proteomes" id="UP000184436"/>
    </source>
</evidence>
<organism evidence="3 4">
    <name type="scientific">Bacteroides faecichinchillae</name>
    <dbReference type="NCBI Taxonomy" id="871325"/>
    <lineage>
        <taxon>Bacteria</taxon>
        <taxon>Pseudomonadati</taxon>
        <taxon>Bacteroidota</taxon>
        <taxon>Bacteroidia</taxon>
        <taxon>Bacteroidales</taxon>
        <taxon>Bacteroidaceae</taxon>
        <taxon>Bacteroides</taxon>
    </lineage>
</organism>
<dbReference type="AlphaFoldDB" id="A0A1M4TJW3"/>
<dbReference type="GO" id="GO:0034704">
    <property type="term" value="C:calcium channel complex"/>
    <property type="evidence" value="ECO:0007669"/>
    <property type="project" value="TreeGrafter"/>
</dbReference>
<dbReference type="GO" id="GO:0005219">
    <property type="term" value="F:ryanodine-sensitive calcium-release channel activity"/>
    <property type="evidence" value="ECO:0007669"/>
    <property type="project" value="TreeGrafter"/>
</dbReference>
<evidence type="ECO:0000256" key="1">
    <source>
        <dbReference type="SAM" id="Phobius"/>
    </source>
</evidence>
<dbReference type="Pfam" id="PF02026">
    <property type="entry name" value="RyR"/>
    <property type="match status" value="1"/>
</dbReference>
<dbReference type="EMBL" id="FQVD01000002">
    <property type="protein sequence ID" value="SHE44779.1"/>
    <property type="molecule type" value="Genomic_DNA"/>
</dbReference>
<keyword evidence="4" id="KW-1185">Reference proteome</keyword>
<dbReference type="InterPro" id="IPR015925">
    <property type="entry name" value="Ryanodine_IP3_receptor"/>
</dbReference>
<evidence type="ECO:0000313" key="3">
    <source>
        <dbReference type="EMBL" id="SHE44779.1"/>
    </source>
</evidence>
<feature type="transmembrane region" description="Helical" evidence="1">
    <location>
        <begin position="150"/>
        <end position="172"/>
    </location>
</feature>
<protein>
    <submittedName>
        <fullName evidence="3">RyR domain-containing protein</fullName>
    </submittedName>
</protein>
<keyword evidence="1" id="KW-0472">Membrane</keyword>
<accession>A0A1M4TJW3</accession>
<dbReference type="GO" id="GO:0014808">
    <property type="term" value="P:release of sequestered calcium ion into cytosol by sarcoplasmic reticulum"/>
    <property type="evidence" value="ECO:0007669"/>
    <property type="project" value="TreeGrafter"/>
</dbReference>
<gene>
    <name evidence="3" type="ORF">SAMN05444349_102147</name>
</gene>
<dbReference type="Gene3D" id="6.20.350.10">
    <property type="match status" value="1"/>
</dbReference>
<dbReference type="Proteomes" id="UP000184436">
    <property type="component" value="Unassembled WGS sequence"/>
</dbReference>
<keyword evidence="1" id="KW-1133">Transmembrane helix</keyword>
<proteinExistence type="predicted"/>
<reference evidence="3 4" key="1">
    <citation type="submission" date="2016-11" db="EMBL/GenBank/DDBJ databases">
        <authorList>
            <person name="Jaros S."/>
            <person name="Januszkiewicz K."/>
            <person name="Wedrychowicz H."/>
        </authorList>
    </citation>
    <scope>NUCLEOTIDE SEQUENCE [LARGE SCALE GENOMIC DNA]</scope>
    <source>
        <strain evidence="3 4">DSM 26883</strain>
    </source>
</reference>
<evidence type="ECO:0000259" key="2">
    <source>
        <dbReference type="Pfam" id="PF02026"/>
    </source>
</evidence>
<keyword evidence="1" id="KW-0812">Transmembrane</keyword>
<sequence>MEMNEYIPRPRDTQGIELPESLKGLSEAMAAHTHELWMYQQYLKGWRYASENDNKEKKTLKMAPYDKLPDVEKEDSLMAATEALKFIYLNGYEIQNKKNETSYNPVKKGWKWVTVILIFFFMLVLAFVALGAVKVCTGTFPSTNEVYMSIIYLVIACAFLLGITKIILKLIALYTDVLRKEHEVLSELYTEEQKKEIIRKNKNRI</sequence>
<name>A0A1M4TJW3_9BACE</name>
<dbReference type="OrthoDB" id="4228364at2"/>
<dbReference type="PANTHER" id="PTHR46399">
    <property type="entry name" value="B30.2/SPRY DOMAIN-CONTAINING PROTEIN"/>
    <property type="match status" value="1"/>
</dbReference>
<dbReference type="STRING" id="871325.SAMN05444349_102147"/>
<feature type="transmembrane region" description="Helical" evidence="1">
    <location>
        <begin position="112"/>
        <end position="130"/>
    </location>
</feature>
<feature type="domain" description="Ryanodine receptor Ryr" evidence="2">
    <location>
        <begin position="6"/>
        <end position="95"/>
    </location>
</feature>
<dbReference type="InterPro" id="IPR003032">
    <property type="entry name" value="Ryanodine_rcpt"/>
</dbReference>
<dbReference type="PANTHER" id="PTHR46399:SF8">
    <property type="entry name" value="B30.2_SPRY DOMAIN-CONTAINING PROTEIN"/>
    <property type="match status" value="1"/>
</dbReference>